<dbReference type="SUPFAM" id="SSF81631">
    <property type="entry name" value="PAP/OAS1 substrate-binding domain"/>
    <property type="match status" value="1"/>
</dbReference>
<dbReference type="SUPFAM" id="SSF81301">
    <property type="entry name" value="Nucleotidyltransferase"/>
    <property type="match status" value="1"/>
</dbReference>
<keyword evidence="6" id="KW-0507">mRNA processing</keyword>
<dbReference type="PANTHER" id="PTHR10682:SF10">
    <property type="entry name" value="POLYNUCLEOTIDE ADENYLYLTRANSFERASE"/>
    <property type="match status" value="1"/>
</dbReference>
<dbReference type="Pfam" id="PF04928">
    <property type="entry name" value="PAP_central"/>
    <property type="match status" value="1"/>
</dbReference>
<keyword evidence="10" id="KW-0067">ATP-binding</keyword>
<comment type="similarity">
    <text evidence="4">Belongs to the poly(A) polymerase family.</text>
</comment>
<keyword evidence="12" id="KW-0539">Nucleus</keyword>
<keyword evidence="7" id="KW-0808">Transferase</keyword>
<evidence type="ECO:0000256" key="11">
    <source>
        <dbReference type="ARBA" id="ARBA00022842"/>
    </source>
</evidence>
<evidence type="ECO:0000259" key="14">
    <source>
        <dbReference type="Pfam" id="PF20750"/>
    </source>
</evidence>
<sequence length="490" mass="56190">MEDYLLSHRVIESHAQLKKREMVLRLLRLLIPRLTEQIAWERSVKQDEIDCQILPFGSYGLGAHLADSDMDLVFLGAAHVRRRDFFLYFPDLLRDQATIEDVEEVANAKVPIIRCTVDSIPVDISFVRLKISTIPPDINLLDNTLLEGLDEGCLRSLDGPRIMQFIIQQVRDTDISTFRVAIQAVKHWARQRDIYDKQMGYLNGMAWTLLLLKTYMTYQQQSSGDSLTLMELLLSFFNMWANWPWTAPVILTDLIPGYSGSRIEYRSLTDFENAVMPIVTPCYPVRNAAPAVTKSTLKVLSNEMARAHLVLSSQLSRGEMFPKLFKPLNLLTGYKHFIKLVVNADTCSTHDSWLIKMPFLIPRFTECLESTPQLREIRPYSKVLIMSPLRYNTRQQKLAIQHCEPLKELPDDKVSKLEPGLLHRSCYLICLKVVSAGPDERYTLDLSSQITQFRRIIDSQRGGKKESDLVVNIISGKRKDVAQLLQEHAL</sequence>
<dbReference type="GO" id="GO:0005524">
    <property type="term" value="F:ATP binding"/>
    <property type="evidence" value="ECO:0007669"/>
    <property type="project" value="UniProtKB-KW"/>
</dbReference>
<feature type="domain" description="Poly(A) polymerase nucleotidyltransferase" evidence="14">
    <location>
        <begin position="3"/>
        <end position="170"/>
    </location>
</feature>
<dbReference type="Gene3D" id="3.30.460.10">
    <property type="entry name" value="Beta Polymerase, domain 2"/>
    <property type="match status" value="1"/>
</dbReference>
<evidence type="ECO:0000256" key="3">
    <source>
        <dbReference type="ARBA" id="ARBA00004123"/>
    </source>
</evidence>
<gene>
    <name evidence="15" type="ORF">LRAMOSA03045</name>
</gene>
<proteinExistence type="inferred from homology"/>
<evidence type="ECO:0000256" key="9">
    <source>
        <dbReference type="ARBA" id="ARBA00022741"/>
    </source>
</evidence>
<comment type="cofactor">
    <cofactor evidence="1">
        <name>Mn(2+)</name>
        <dbReference type="ChEBI" id="CHEBI:29035"/>
    </cofactor>
</comment>
<evidence type="ECO:0000256" key="5">
    <source>
        <dbReference type="ARBA" id="ARBA00012388"/>
    </source>
</evidence>
<comment type="subcellular location">
    <subcellularLocation>
        <location evidence="3">Nucleus</location>
    </subcellularLocation>
</comment>
<dbReference type="Gene3D" id="3.30.70.590">
    <property type="entry name" value="Poly(A) polymerase predicted RNA binding domain"/>
    <property type="match status" value="1"/>
</dbReference>
<dbReference type="GO" id="GO:0006397">
    <property type="term" value="P:mRNA processing"/>
    <property type="evidence" value="ECO:0007669"/>
    <property type="project" value="UniProtKB-KW"/>
</dbReference>
<dbReference type="EC" id="2.7.7.19" evidence="5"/>
<evidence type="ECO:0000256" key="6">
    <source>
        <dbReference type="ARBA" id="ARBA00022664"/>
    </source>
</evidence>
<accession>A0A077WSY5</accession>
<dbReference type="GO" id="GO:0005634">
    <property type="term" value="C:nucleus"/>
    <property type="evidence" value="ECO:0007669"/>
    <property type="project" value="UniProtKB-SubCell"/>
</dbReference>
<organism evidence="15">
    <name type="scientific">Lichtheimia ramosa</name>
    <dbReference type="NCBI Taxonomy" id="688394"/>
    <lineage>
        <taxon>Eukaryota</taxon>
        <taxon>Fungi</taxon>
        <taxon>Fungi incertae sedis</taxon>
        <taxon>Mucoromycota</taxon>
        <taxon>Mucoromycotina</taxon>
        <taxon>Mucoromycetes</taxon>
        <taxon>Mucorales</taxon>
        <taxon>Lichtheimiaceae</taxon>
        <taxon>Lichtheimia</taxon>
    </lineage>
</organism>
<dbReference type="InterPro" id="IPR007012">
    <property type="entry name" value="PolA_pol_cen_dom"/>
</dbReference>
<dbReference type="Gene3D" id="1.10.1410.10">
    <property type="match status" value="1"/>
</dbReference>
<evidence type="ECO:0000256" key="7">
    <source>
        <dbReference type="ARBA" id="ARBA00022679"/>
    </source>
</evidence>
<dbReference type="InterPro" id="IPR048840">
    <property type="entry name" value="PolA_pol_NTPase"/>
</dbReference>
<dbReference type="CDD" id="cd05402">
    <property type="entry name" value="NT_PAP_TUTase"/>
    <property type="match status" value="1"/>
</dbReference>
<evidence type="ECO:0000256" key="2">
    <source>
        <dbReference type="ARBA" id="ARBA00001946"/>
    </source>
</evidence>
<evidence type="ECO:0000256" key="10">
    <source>
        <dbReference type="ARBA" id="ARBA00022840"/>
    </source>
</evidence>
<dbReference type="AlphaFoldDB" id="A0A077WSY5"/>
<dbReference type="PANTHER" id="PTHR10682">
    <property type="entry name" value="POLY A POLYMERASE"/>
    <property type="match status" value="1"/>
</dbReference>
<keyword evidence="11" id="KW-0460">Magnesium</keyword>
<comment type="cofactor">
    <cofactor evidence="2">
        <name>Mg(2+)</name>
        <dbReference type="ChEBI" id="CHEBI:18420"/>
    </cofactor>
</comment>
<dbReference type="Pfam" id="PF20750">
    <property type="entry name" value="PAP_NTPase"/>
    <property type="match status" value="1"/>
</dbReference>
<name>A0A077WSY5_9FUNG</name>
<dbReference type="EMBL" id="LK023335">
    <property type="protein sequence ID" value="CDS10369.1"/>
    <property type="molecule type" value="Genomic_DNA"/>
</dbReference>
<dbReference type="InterPro" id="IPR043519">
    <property type="entry name" value="NT_sf"/>
</dbReference>
<evidence type="ECO:0000256" key="8">
    <source>
        <dbReference type="ARBA" id="ARBA00022723"/>
    </source>
</evidence>
<evidence type="ECO:0000256" key="12">
    <source>
        <dbReference type="ARBA" id="ARBA00023242"/>
    </source>
</evidence>
<evidence type="ECO:0000313" key="15">
    <source>
        <dbReference type="EMBL" id="CDS10369.1"/>
    </source>
</evidence>
<dbReference type="GO" id="GO:0046872">
    <property type="term" value="F:metal ion binding"/>
    <property type="evidence" value="ECO:0007669"/>
    <property type="project" value="UniProtKB-KW"/>
</dbReference>
<evidence type="ECO:0000256" key="4">
    <source>
        <dbReference type="ARBA" id="ARBA00010912"/>
    </source>
</evidence>
<keyword evidence="8" id="KW-0479">Metal-binding</keyword>
<evidence type="ECO:0000259" key="13">
    <source>
        <dbReference type="Pfam" id="PF04928"/>
    </source>
</evidence>
<protein>
    <recommendedName>
        <fullName evidence="5">polynucleotide adenylyltransferase</fullName>
        <ecNumber evidence="5">2.7.7.19</ecNumber>
    </recommendedName>
</protein>
<evidence type="ECO:0000256" key="1">
    <source>
        <dbReference type="ARBA" id="ARBA00001936"/>
    </source>
</evidence>
<keyword evidence="9" id="KW-0547">Nucleotide-binding</keyword>
<dbReference type="GO" id="GO:1990817">
    <property type="term" value="F:poly(A) RNA polymerase activity"/>
    <property type="evidence" value="ECO:0007669"/>
    <property type="project" value="UniProtKB-EC"/>
</dbReference>
<feature type="domain" description="Poly(A) polymerase central" evidence="13">
    <location>
        <begin position="177"/>
        <end position="326"/>
    </location>
</feature>
<reference evidence="15" key="1">
    <citation type="journal article" date="2014" name="Genome Announc.">
        <title>De novo whole-genome sequence and genome annotation of Lichtheimia ramosa.</title>
        <authorList>
            <person name="Linde J."/>
            <person name="Schwartze V."/>
            <person name="Binder U."/>
            <person name="Lass-Florl C."/>
            <person name="Voigt K."/>
            <person name="Horn F."/>
        </authorList>
    </citation>
    <scope>NUCLEOTIDE SEQUENCE</scope>
    <source>
        <strain evidence="15">JMRC FSU:6197</strain>
    </source>
</reference>
<dbReference type="OrthoDB" id="10263155at2759"/>